<evidence type="ECO:0000256" key="1">
    <source>
        <dbReference type="ARBA" id="ARBA00000085"/>
    </source>
</evidence>
<name>A0AB39HUG9_9BACI</name>
<dbReference type="EMBL" id="CP162599">
    <property type="protein sequence ID" value="XDK33636.1"/>
    <property type="molecule type" value="Genomic_DNA"/>
</dbReference>
<comment type="catalytic activity">
    <reaction evidence="1">
        <text>ATP + protein L-histidine = ADP + protein N-phospho-L-histidine.</text>
        <dbReference type="EC" id="2.7.13.3"/>
    </reaction>
</comment>
<dbReference type="SUPFAM" id="SSF55874">
    <property type="entry name" value="ATPase domain of HSP90 chaperone/DNA topoisomerase II/histidine kinase"/>
    <property type="match status" value="1"/>
</dbReference>
<evidence type="ECO:0000313" key="12">
    <source>
        <dbReference type="EMBL" id="XDK33636.1"/>
    </source>
</evidence>
<dbReference type="InterPro" id="IPR003661">
    <property type="entry name" value="HisK_dim/P_dom"/>
</dbReference>
<feature type="domain" description="Histidine kinase" evidence="10">
    <location>
        <begin position="356"/>
        <end position="574"/>
    </location>
</feature>
<feature type="transmembrane region" description="Helical" evidence="9">
    <location>
        <begin position="6"/>
        <end position="22"/>
    </location>
</feature>
<evidence type="ECO:0000256" key="4">
    <source>
        <dbReference type="ARBA" id="ARBA00022679"/>
    </source>
</evidence>
<evidence type="ECO:0000256" key="5">
    <source>
        <dbReference type="ARBA" id="ARBA00022741"/>
    </source>
</evidence>
<dbReference type="PROSITE" id="PS50113">
    <property type="entry name" value="PAC"/>
    <property type="match status" value="1"/>
</dbReference>
<dbReference type="NCBIfam" id="TIGR00229">
    <property type="entry name" value="sensory_box"/>
    <property type="match status" value="1"/>
</dbReference>
<dbReference type="GO" id="GO:0009927">
    <property type="term" value="F:histidine phosphotransfer kinase activity"/>
    <property type="evidence" value="ECO:0007669"/>
    <property type="project" value="TreeGrafter"/>
</dbReference>
<dbReference type="InterPro" id="IPR000014">
    <property type="entry name" value="PAS"/>
</dbReference>
<evidence type="ECO:0000256" key="3">
    <source>
        <dbReference type="ARBA" id="ARBA00022553"/>
    </source>
</evidence>
<feature type="transmembrane region" description="Helical" evidence="9">
    <location>
        <begin position="34"/>
        <end position="51"/>
    </location>
</feature>
<accession>A0AB39HUG9</accession>
<keyword evidence="9" id="KW-1133">Transmembrane helix</keyword>
<protein>
    <recommendedName>
        <fullName evidence="2">histidine kinase</fullName>
        <ecNumber evidence="2">2.7.13.3</ecNumber>
    </recommendedName>
</protein>
<dbReference type="GO" id="GO:0005524">
    <property type="term" value="F:ATP binding"/>
    <property type="evidence" value="ECO:0007669"/>
    <property type="project" value="UniProtKB-KW"/>
</dbReference>
<keyword evidence="9" id="KW-0472">Membrane</keyword>
<dbReference type="InterPro" id="IPR004358">
    <property type="entry name" value="Sig_transdc_His_kin-like_C"/>
</dbReference>
<organism evidence="12">
    <name type="scientific">Ornithinibacillus sp. 4-3</name>
    <dbReference type="NCBI Taxonomy" id="3231488"/>
    <lineage>
        <taxon>Bacteria</taxon>
        <taxon>Bacillati</taxon>
        <taxon>Bacillota</taxon>
        <taxon>Bacilli</taxon>
        <taxon>Bacillales</taxon>
        <taxon>Bacillaceae</taxon>
        <taxon>Ornithinibacillus</taxon>
    </lineage>
</organism>
<dbReference type="Pfam" id="PF16927">
    <property type="entry name" value="HisKA_7TM"/>
    <property type="match status" value="1"/>
</dbReference>
<keyword evidence="9" id="KW-0812">Transmembrane</keyword>
<evidence type="ECO:0000259" key="11">
    <source>
        <dbReference type="PROSITE" id="PS50113"/>
    </source>
</evidence>
<feature type="transmembrane region" description="Helical" evidence="9">
    <location>
        <begin position="139"/>
        <end position="162"/>
    </location>
</feature>
<dbReference type="AlphaFoldDB" id="A0AB39HUG9"/>
<dbReference type="SMART" id="SM00387">
    <property type="entry name" value="HATPase_c"/>
    <property type="match status" value="1"/>
</dbReference>
<feature type="transmembrane region" description="Helical" evidence="9">
    <location>
        <begin position="71"/>
        <end position="87"/>
    </location>
</feature>
<dbReference type="Pfam" id="PF02518">
    <property type="entry name" value="HATPase_c"/>
    <property type="match status" value="1"/>
</dbReference>
<dbReference type="SUPFAM" id="SSF47384">
    <property type="entry name" value="Homodimeric domain of signal transducing histidine kinase"/>
    <property type="match status" value="1"/>
</dbReference>
<gene>
    <name evidence="12" type="ORF">AB4Y30_04580</name>
</gene>
<keyword evidence="4" id="KW-0808">Transferase</keyword>
<reference evidence="12" key="1">
    <citation type="submission" date="2024-07" db="EMBL/GenBank/DDBJ databases">
        <title>Halotolerant mesophilic bacterium Ornithinibacillus sp. 4-3, sp. nov., isolated from soil.</title>
        <authorList>
            <person name="Sidarenka A.V."/>
            <person name="Guliayeva D.E."/>
            <person name="Leanovich S.I."/>
            <person name="Hileuskaya K.S."/>
            <person name="Akhremchuk A.E."/>
            <person name="Sikolenko M.A."/>
            <person name="Valentovich L.N."/>
        </authorList>
    </citation>
    <scope>NUCLEOTIDE SEQUENCE</scope>
    <source>
        <strain evidence="12">4-3</strain>
    </source>
</reference>
<keyword evidence="3" id="KW-0597">Phosphoprotein</keyword>
<dbReference type="GO" id="GO:0005886">
    <property type="term" value="C:plasma membrane"/>
    <property type="evidence" value="ECO:0007669"/>
    <property type="project" value="TreeGrafter"/>
</dbReference>
<dbReference type="InterPro" id="IPR031621">
    <property type="entry name" value="HisKA_7TM"/>
</dbReference>
<dbReference type="CDD" id="cd00082">
    <property type="entry name" value="HisKA"/>
    <property type="match status" value="1"/>
</dbReference>
<evidence type="ECO:0000256" key="9">
    <source>
        <dbReference type="SAM" id="Phobius"/>
    </source>
</evidence>
<dbReference type="PRINTS" id="PR00344">
    <property type="entry name" value="BCTRLSENSOR"/>
</dbReference>
<dbReference type="RefSeq" id="WP_368654314.1">
    <property type="nucleotide sequence ID" value="NZ_CP162599.1"/>
</dbReference>
<dbReference type="PANTHER" id="PTHR43047:SF72">
    <property type="entry name" value="OSMOSENSING HISTIDINE PROTEIN KINASE SLN1"/>
    <property type="match status" value="1"/>
</dbReference>
<dbReference type="PROSITE" id="PS50109">
    <property type="entry name" value="HIS_KIN"/>
    <property type="match status" value="1"/>
</dbReference>
<dbReference type="Gene3D" id="3.30.450.20">
    <property type="entry name" value="PAS domain"/>
    <property type="match status" value="1"/>
</dbReference>
<dbReference type="Gene3D" id="3.30.565.10">
    <property type="entry name" value="Histidine kinase-like ATPase, C-terminal domain"/>
    <property type="match status" value="1"/>
</dbReference>
<evidence type="ECO:0000256" key="8">
    <source>
        <dbReference type="ARBA" id="ARBA00023012"/>
    </source>
</evidence>
<feature type="transmembrane region" description="Helical" evidence="9">
    <location>
        <begin position="199"/>
        <end position="219"/>
    </location>
</feature>
<dbReference type="InterPro" id="IPR000700">
    <property type="entry name" value="PAS-assoc_C"/>
</dbReference>
<feature type="transmembrane region" description="Helical" evidence="9">
    <location>
        <begin position="174"/>
        <end position="193"/>
    </location>
</feature>
<dbReference type="SUPFAM" id="SSF55785">
    <property type="entry name" value="PYP-like sensor domain (PAS domain)"/>
    <property type="match status" value="1"/>
</dbReference>
<dbReference type="Gene3D" id="1.10.287.130">
    <property type="match status" value="1"/>
</dbReference>
<feature type="domain" description="PAC" evidence="11">
    <location>
        <begin position="292"/>
        <end position="345"/>
    </location>
</feature>
<evidence type="ECO:0000256" key="6">
    <source>
        <dbReference type="ARBA" id="ARBA00022777"/>
    </source>
</evidence>
<dbReference type="InterPro" id="IPR003594">
    <property type="entry name" value="HATPase_dom"/>
</dbReference>
<proteinExistence type="predicted"/>
<dbReference type="InterPro" id="IPR036890">
    <property type="entry name" value="HATPase_C_sf"/>
</dbReference>
<keyword evidence="5" id="KW-0547">Nucleotide-binding</keyword>
<evidence type="ECO:0000256" key="7">
    <source>
        <dbReference type="ARBA" id="ARBA00022840"/>
    </source>
</evidence>
<sequence>MNYILFLTLIISAMLMCLLLIYSFRHRRQRGVRYFAWVMVCRVIFGCSVILELYNSELSSKLFFRQIEQTALVMNVPLVILCVLDLYGRDEWLKWQRQSLLFLPFIGWSALIWTNDKTQAIFESVTLVDGYLEVSRTNLAFSFNIICYFILLICVYFFITYLKKARPEIRKPGILIVVLASISAVVELIKLVYPNLSEWLLPLSVYCGVFGLIILWVVYQNKLFTIVPMARDFIMDTVREGILTVDQKGRVIDCNHFIKPLFANTGTTIIGKDISELLRNWPEWLNACKQRQEATVEMKSEINGEVKYFITKVYPLYSKRGLILGTVSILFDITEKQYRLEEIAHLNFMKDQLFTLVSHDIREPIATQVSLIEMLEEDRQNFTSENAELVDFLSAQIRSTYMTVNNVLEWFRGQKNDVSLHPESIALLDLIYEAYRILFIKSKEKHININIRVDETIYVYADREAVIMILRNLLSNAIKFSNRGATVEVLAKKYRGKEIMITVYDEGIGMTEEMVCSLLNEESLISTLGTEKEKGTGLGLQVSRQFVKMNGGEFWVESELGKGSAFHFSLKEGEKVESYDY</sequence>
<dbReference type="SMART" id="SM00388">
    <property type="entry name" value="HisKA"/>
    <property type="match status" value="1"/>
</dbReference>
<dbReference type="InterPro" id="IPR036097">
    <property type="entry name" value="HisK_dim/P_sf"/>
</dbReference>
<dbReference type="GO" id="GO:0000155">
    <property type="term" value="F:phosphorelay sensor kinase activity"/>
    <property type="evidence" value="ECO:0007669"/>
    <property type="project" value="InterPro"/>
</dbReference>
<evidence type="ECO:0000256" key="2">
    <source>
        <dbReference type="ARBA" id="ARBA00012438"/>
    </source>
</evidence>
<dbReference type="InterPro" id="IPR005467">
    <property type="entry name" value="His_kinase_dom"/>
</dbReference>
<dbReference type="EC" id="2.7.13.3" evidence="2"/>
<keyword evidence="6 12" id="KW-0418">Kinase</keyword>
<keyword evidence="8" id="KW-0902">Two-component regulatory system</keyword>
<dbReference type="PANTHER" id="PTHR43047">
    <property type="entry name" value="TWO-COMPONENT HISTIDINE PROTEIN KINASE"/>
    <property type="match status" value="1"/>
</dbReference>
<dbReference type="InterPro" id="IPR035965">
    <property type="entry name" value="PAS-like_dom_sf"/>
</dbReference>
<evidence type="ECO:0000259" key="10">
    <source>
        <dbReference type="PROSITE" id="PS50109"/>
    </source>
</evidence>
<feature type="transmembrane region" description="Helical" evidence="9">
    <location>
        <begin position="99"/>
        <end position="115"/>
    </location>
</feature>
<keyword evidence="7" id="KW-0067">ATP-binding</keyword>